<comment type="subcellular location">
    <subcellularLocation>
        <location evidence="1">Membrane</location>
    </subcellularLocation>
    <subcellularLocation>
        <location evidence="5">Mitochondrion inner membrane</location>
        <topology evidence="5">Multi-pass membrane protein</topology>
    </subcellularLocation>
</comment>
<dbReference type="GO" id="GO:0005743">
    <property type="term" value="C:mitochondrial inner membrane"/>
    <property type="evidence" value="ECO:0007669"/>
    <property type="project" value="UniProtKB-SubCell"/>
</dbReference>
<keyword evidence="2 5" id="KW-0812">Transmembrane</keyword>
<evidence type="ECO:0000256" key="2">
    <source>
        <dbReference type="ARBA" id="ARBA00022692"/>
    </source>
</evidence>
<evidence type="ECO:0000256" key="3">
    <source>
        <dbReference type="ARBA" id="ARBA00022989"/>
    </source>
</evidence>
<dbReference type="AlphaFoldDB" id="A0A9W8KWU1"/>
<evidence type="ECO:0000256" key="1">
    <source>
        <dbReference type="ARBA" id="ARBA00004370"/>
    </source>
</evidence>
<keyword evidence="5" id="KW-0999">Mitochondrion inner membrane</keyword>
<dbReference type="PROSITE" id="PS50895">
    <property type="entry name" value="SURF1"/>
    <property type="match status" value="1"/>
</dbReference>
<dbReference type="Proteomes" id="UP001151518">
    <property type="component" value="Unassembled WGS sequence"/>
</dbReference>
<accession>A0A9W8KWU1</accession>
<evidence type="ECO:0000256" key="5">
    <source>
        <dbReference type="RuleBase" id="RU363076"/>
    </source>
</evidence>
<dbReference type="OrthoDB" id="10040024at2759"/>
<reference evidence="6" key="1">
    <citation type="submission" date="2022-07" db="EMBL/GenBank/DDBJ databases">
        <title>Phylogenomic reconstructions and comparative analyses of Kickxellomycotina fungi.</title>
        <authorList>
            <person name="Reynolds N.K."/>
            <person name="Stajich J.E."/>
            <person name="Barry K."/>
            <person name="Grigoriev I.V."/>
            <person name="Crous P."/>
            <person name="Smith M.E."/>
        </authorList>
    </citation>
    <scope>NUCLEOTIDE SEQUENCE</scope>
    <source>
        <strain evidence="6">NRRL 3115</strain>
    </source>
</reference>
<keyword evidence="4 5" id="KW-0472">Membrane</keyword>
<dbReference type="InterPro" id="IPR045214">
    <property type="entry name" value="Surf1/Surf4"/>
</dbReference>
<dbReference type="PANTHER" id="PTHR23427:SF2">
    <property type="entry name" value="SURFEIT LOCUS PROTEIN 1"/>
    <property type="match status" value="1"/>
</dbReference>
<proteinExistence type="inferred from homology"/>
<protein>
    <recommendedName>
        <fullName evidence="5">SURF1-like protein</fullName>
    </recommendedName>
</protein>
<organism evidence="6 7">
    <name type="scientific">Coemansia spiralis</name>
    <dbReference type="NCBI Taxonomy" id="417178"/>
    <lineage>
        <taxon>Eukaryota</taxon>
        <taxon>Fungi</taxon>
        <taxon>Fungi incertae sedis</taxon>
        <taxon>Zoopagomycota</taxon>
        <taxon>Kickxellomycotina</taxon>
        <taxon>Kickxellomycetes</taxon>
        <taxon>Kickxellales</taxon>
        <taxon>Kickxellaceae</taxon>
        <taxon>Coemansia</taxon>
    </lineage>
</organism>
<comment type="caution">
    <text evidence="6">The sequence shown here is derived from an EMBL/GenBank/DDBJ whole genome shotgun (WGS) entry which is preliminary data.</text>
</comment>
<keyword evidence="5" id="KW-0496">Mitochondrion</keyword>
<dbReference type="PANTHER" id="PTHR23427">
    <property type="entry name" value="SURFEIT LOCUS PROTEIN"/>
    <property type="match status" value="1"/>
</dbReference>
<evidence type="ECO:0000313" key="6">
    <source>
        <dbReference type="EMBL" id="KAJ2673216.1"/>
    </source>
</evidence>
<sequence length="268" mass="30565">MPLHADASVVGSEWKSRLYSWKTIVMCTVPLLAFGLGTWQVRRLKWKLALLDEVNDRMHRRPIALPLRVTSDEISQNEYRRVIVYGVFDYNKEMLVGPRSLEGEPGYILVTPLVREDGSRILVSRGWIRRELKDPKSRPLSQPADSVTVVAFVRRATGKNKFTPESSPENNEWYSLDLDLMSKHADTQQVLLEVIQPESTTAAIHDARNGVPIGVPFQVDIRNNHLQYLITWYALAVITSGMLFYTLRKPESAAAKIRRLRSKAGRIL</sequence>
<dbReference type="Pfam" id="PF02104">
    <property type="entry name" value="SURF1"/>
    <property type="match status" value="1"/>
</dbReference>
<comment type="similarity">
    <text evidence="5">Belongs to the SURF1 family.</text>
</comment>
<comment type="function">
    <text evidence="5">Probably involved in the biogenesis of the COX complex.</text>
</comment>
<dbReference type="GO" id="GO:0033617">
    <property type="term" value="P:mitochondrial respiratory chain complex IV assembly"/>
    <property type="evidence" value="ECO:0007669"/>
    <property type="project" value="TreeGrafter"/>
</dbReference>
<dbReference type="CDD" id="cd06662">
    <property type="entry name" value="SURF1"/>
    <property type="match status" value="1"/>
</dbReference>
<keyword evidence="3 5" id="KW-1133">Transmembrane helix</keyword>
<evidence type="ECO:0000256" key="4">
    <source>
        <dbReference type="ARBA" id="ARBA00023136"/>
    </source>
</evidence>
<evidence type="ECO:0000313" key="7">
    <source>
        <dbReference type="Proteomes" id="UP001151518"/>
    </source>
</evidence>
<dbReference type="InterPro" id="IPR002994">
    <property type="entry name" value="Surf1/Shy1"/>
</dbReference>
<name>A0A9W8KWU1_9FUNG</name>
<feature type="transmembrane region" description="Helical" evidence="5">
    <location>
        <begin position="228"/>
        <end position="247"/>
    </location>
</feature>
<dbReference type="EMBL" id="JANBTW010000071">
    <property type="protein sequence ID" value="KAJ2673216.1"/>
    <property type="molecule type" value="Genomic_DNA"/>
</dbReference>
<gene>
    <name evidence="6" type="primary">SHY1</name>
    <name evidence="6" type="ORF">GGI25_004810</name>
</gene>
<feature type="transmembrane region" description="Helical" evidence="5">
    <location>
        <begin position="20"/>
        <end position="39"/>
    </location>
</feature>